<keyword evidence="9" id="KW-1185">Reference proteome</keyword>
<dbReference type="InterPro" id="IPR004710">
    <property type="entry name" value="Bilac:Na_transpt"/>
</dbReference>
<protein>
    <submittedName>
        <fullName evidence="8">Uncharacterized protein</fullName>
    </submittedName>
</protein>
<dbReference type="PANTHER" id="PTHR10361:SF30">
    <property type="entry name" value="SODIUM_METABOLITE COTRANSPORTER BASS6, CHLOROPLASTIC-RELATED"/>
    <property type="match status" value="1"/>
</dbReference>
<organism evidence="8 9">
    <name type="scientific">Triparma laevis f. longispina</name>
    <dbReference type="NCBI Taxonomy" id="1714387"/>
    <lineage>
        <taxon>Eukaryota</taxon>
        <taxon>Sar</taxon>
        <taxon>Stramenopiles</taxon>
        <taxon>Ochrophyta</taxon>
        <taxon>Bolidophyceae</taxon>
        <taxon>Parmales</taxon>
        <taxon>Triparmaceae</taxon>
        <taxon>Triparma</taxon>
    </lineage>
</organism>
<evidence type="ECO:0000313" key="9">
    <source>
        <dbReference type="Proteomes" id="UP001165122"/>
    </source>
</evidence>
<evidence type="ECO:0000256" key="5">
    <source>
        <dbReference type="ARBA" id="ARBA00023136"/>
    </source>
</evidence>
<keyword evidence="7" id="KW-0732">Signal</keyword>
<dbReference type="AlphaFoldDB" id="A0A9W7AD24"/>
<keyword evidence="4 6" id="KW-1133">Transmembrane helix</keyword>
<evidence type="ECO:0000256" key="2">
    <source>
        <dbReference type="ARBA" id="ARBA00006528"/>
    </source>
</evidence>
<feature type="transmembrane region" description="Helical" evidence="6">
    <location>
        <begin position="306"/>
        <end position="326"/>
    </location>
</feature>
<reference evidence="9" key="1">
    <citation type="journal article" date="2023" name="Commun. Biol.">
        <title>Genome analysis of Parmales, the sister group of diatoms, reveals the evolutionary specialization of diatoms from phago-mixotrophs to photoautotrophs.</title>
        <authorList>
            <person name="Ban H."/>
            <person name="Sato S."/>
            <person name="Yoshikawa S."/>
            <person name="Yamada K."/>
            <person name="Nakamura Y."/>
            <person name="Ichinomiya M."/>
            <person name="Sato N."/>
            <person name="Blanc-Mathieu R."/>
            <person name="Endo H."/>
            <person name="Kuwata A."/>
            <person name="Ogata H."/>
        </authorList>
    </citation>
    <scope>NUCLEOTIDE SEQUENCE [LARGE SCALE GENOMIC DNA]</scope>
    <source>
        <strain evidence="9">NIES 3700</strain>
    </source>
</reference>
<dbReference type="GO" id="GO:0016020">
    <property type="term" value="C:membrane"/>
    <property type="evidence" value="ECO:0007669"/>
    <property type="project" value="UniProtKB-SubCell"/>
</dbReference>
<feature type="transmembrane region" description="Helical" evidence="6">
    <location>
        <begin position="238"/>
        <end position="258"/>
    </location>
</feature>
<feature type="signal peptide" evidence="7">
    <location>
        <begin position="1"/>
        <end position="17"/>
    </location>
</feature>
<dbReference type="OrthoDB" id="203097at2759"/>
<proteinExistence type="inferred from homology"/>
<evidence type="ECO:0000256" key="1">
    <source>
        <dbReference type="ARBA" id="ARBA00004141"/>
    </source>
</evidence>
<keyword evidence="3 6" id="KW-0812">Transmembrane</keyword>
<dbReference type="Proteomes" id="UP001165122">
    <property type="component" value="Unassembled WGS sequence"/>
</dbReference>
<gene>
    <name evidence="8" type="ORF">TrLO_g10142</name>
</gene>
<comment type="subcellular location">
    <subcellularLocation>
        <location evidence="1">Membrane</location>
        <topology evidence="1">Multi-pass membrane protein</topology>
    </subcellularLocation>
</comment>
<evidence type="ECO:0000256" key="7">
    <source>
        <dbReference type="SAM" id="SignalP"/>
    </source>
</evidence>
<dbReference type="Pfam" id="PF01758">
    <property type="entry name" value="SBF"/>
    <property type="match status" value="1"/>
</dbReference>
<accession>A0A9W7AD24</accession>
<evidence type="ECO:0000256" key="3">
    <source>
        <dbReference type="ARBA" id="ARBA00022692"/>
    </source>
</evidence>
<feature type="transmembrane region" description="Helical" evidence="6">
    <location>
        <begin position="146"/>
        <end position="171"/>
    </location>
</feature>
<evidence type="ECO:0000313" key="8">
    <source>
        <dbReference type="EMBL" id="GMH68216.1"/>
    </source>
</evidence>
<sequence length="418" mass="44630">MKLSLLALSSLALSATAFQGPLSVPKSIVTPRSSVLGRPDMSLHGHRAISMARSESRQSTALSMSDGAVVKSDEPSAFFKAYLKTASAFTNLFPVWTVIATLWGLKRPADLAWFTTDYFTAGLACLMLSMGITLKPDDFVRVGKRPNAVVIQFALCYLMMPMLALGLGYAFGLDSALLAGMVLVGSINGGQASNLCTYIAKGNVALSVLMTTATTLGAIFMTPLLCKGILGTVVPVDALGIAFSTVQVVLAPIAIGMFTNSFFPKFTRAVLPFSPLLGIASTCVLVASAVAQVAPEILGAGWGLQWPVMLIHLIGGLAGFILPKFLGFGEVACRTMAIETSMKSSAFGFLLAKLHFGQFAARVPSAISVVWMALTGSILAVIWRYVPVPPTEYDRSLVDKYPPFSLTRFLGRFKFWKK</sequence>
<comment type="similarity">
    <text evidence="2">Belongs to the bile acid:sodium symporter (BASS) (TC 2.A.28) family.</text>
</comment>
<comment type="caution">
    <text evidence="8">The sequence shown here is derived from an EMBL/GenBank/DDBJ whole genome shotgun (WGS) entry which is preliminary data.</text>
</comment>
<dbReference type="EMBL" id="BRXW01000591">
    <property type="protein sequence ID" value="GMH68216.1"/>
    <property type="molecule type" value="Genomic_DNA"/>
</dbReference>
<dbReference type="InterPro" id="IPR002657">
    <property type="entry name" value="BilAc:Na_symport/Acr3"/>
</dbReference>
<dbReference type="InterPro" id="IPR038770">
    <property type="entry name" value="Na+/solute_symporter_sf"/>
</dbReference>
<dbReference type="PANTHER" id="PTHR10361">
    <property type="entry name" value="SODIUM-BILE ACID COTRANSPORTER"/>
    <property type="match status" value="1"/>
</dbReference>
<feature type="transmembrane region" description="Helical" evidence="6">
    <location>
        <begin position="270"/>
        <end position="294"/>
    </location>
</feature>
<keyword evidence="5 6" id="KW-0472">Membrane</keyword>
<evidence type="ECO:0000256" key="6">
    <source>
        <dbReference type="SAM" id="Phobius"/>
    </source>
</evidence>
<name>A0A9W7AD24_9STRA</name>
<evidence type="ECO:0000256" key="4">
    <source>
        <dbReference type="ARBA" id="ARBA00022989"/>
    </source>
</evidence>
<feature type="transmembrane region" description="Helical" evidence="6">
    <location>
        <begin position="204"/>
        <end position="226"/>
    </location>
</feature>
<dbReference type="Gene3D" id="1.20.1530.20">
    <property type="match status" value="1"/>
</dbReference>
<feature type="chain" id="PRO_5040817728" evidence="7">
    <location>
        <begin position="18"/>
        <end position="418"/>
    </location>
</feature>
<feature type="transmembrane region" description="Helical" evidence="6">
    <location>
        <begin position="363"/>
        <end position="386"/>
    </location>
</feature>
<feature type="transmembrane region" description="Helical" evidence="6">
    <location>
        <begin position="111"/>
        <end position="134"/>
    </location>
</feature>